<feature type="compositionally biased region" description="Basic residues" evidence="7">
    <location>
        <begin position="1066"/>
        <end position="1097"/>
    </location>
</feature>
<dbReference type="SMART" id="SM00825">
    <property type="entry name" value="PKS_KS"/>
    <property type="match status" value="1"/>
</dbReference>
<dbReference type="PROSITE" id="PS50075">
    <property type="entry name" value="CARRIER"/>
    <property type="match status" value="1"/>
</dbReference>
<dbReference type="Pfam" id="PF00109">
    <property type="entry name" value="ketoacyl-synt"/>
    <property type="match status" value="1"/>
</dbReference>
<dbReference type="GO" id="GO:0033068">
    <property type="term" value="P:macrolide biosynthetic process"/>
    <property type="evidence" value="ECO:0007669"/>
    <property type="project" value="UniProtKB-ARBA"/>
</dbReference>
<evidence type="ECO:0000259" key="8">
    <source>
        <dbReference type="PROSITE" id="PS50075"/>
    </source>
</evidence>
<dbReference type="GO" id="GO:0006633">
    <property type="term" value="P:fatty acid biosynthetic process"/>
    <property type="evidence" value="ECO:0007669"/>
    <property type="project" value="InterPro"/>
</dbReference>
<dbReference type="Gene3D" id="3.40.47.10">
    <property type="match status" value="1"/>
</dbReference>
<keyword evidence="6" id="KW-0012">Acyltransferase</keyword>
<evidence type="ECO:0000256" key="7">
    <source>
        <dbReference type="SAM" id="MobiDB-lite"/>
    </source>
</evidence>
<dbReference type="SUPFAM" id="SSF53901">
    <property type="entry name" value="Thiolase-like"/>
    <property type="match status" value="1"/>
</dbReference>
<dbReference type="Pfam" id="PF02801">
    <property type="entry name" value="Ketoacyl-synt_C"/>
    <property type="match status" value="1"/>
</dbReference>
<dbReference type="Pfam" id="PF00550">
    <property type="entry name" value="PP-binding"/>
    <property type="match status" value="1"/>
</dbReference>
<dbReference type="SMART" id="SM00827">
    <property type="entry name" value="PKS_AT"/>
    <property type="match status" value="1"/>
</dbReference>
<dbReference type="InterPro" id="IPR016036">
    <property type="entry name" value="Malonyl_transacylase_ACP-bd"/>
</dbReference>
<dbReference type="InterPro" id="IPR036736">
    <property type="entry name" value="ACP-like_sf"/>
</dbReference>
<dbReference type="InterPro" id="IPR016035">
    <property type="entry name" value="Acyl_Trfase/lysoPLipase"/>
</dbReference>
<dbReference type="InterPro" id="IPR001227">
    <property type="entry name" value="Ac_transferase_dom_sf"/>
</dbReference>
<keyword evidence="1" id="KW-0596">Phosphopantetheine</keyword>
<dbReference type="GO" id="GO:0031177">
    <property type="term" value="F:phosphopantetheine binding"/>
    <property type="evidence" value="ECO:0007669"/>
    <property type="project" value="InterPro"/>
</dbReference>
<dbReference type="SMART" id="SM01294">
    <property type="entry name" value="PKS_PP_betabranch"/>
    <property type="match status" value="1"/>
</dbReference>
<dbReference type="AlphaFoldDB" id="A0A499V2P2"/>
<dbReference type="CDD" id="cd00833">
    <property type="entry name" value="PKS"/>
    <property type="match status" value="1"/>
</dbReference>
<dbReference type="InterPro" id="IPR014031">
    <property type="entry name" value="Ketoacyl_synth_C"/>
</dbReference>
<dbReference type="Gene3D" id="3.40.366.10">
    <property type="entry name" value="Malonyl-Coenzyme A Acyl Carrier Protein, domain 2"/>
    <property type="match status" value="1"/>
</dbReference>
<evidence type="ECO:0000259" key="9">
    <source>
        <dbReference type="PROSITE" id="PS52004"/>
    </source>
</evidence>
<feature type="region of interest" description="Disordered" evidence="7">
    <location>
        <begin position="912"/>
        <end position="1097"/>
    </location>
</feature>
<sequence length="1097" mass="114881">MATAAVTQAIADTERPYVVIADIDWSKIEHTSQTSDLVSAAREREPAVQRPTPPAELHKTLAHQTSADQRAALLELVRDHVAAVLRHADPKAIAPDQSFRALGFDSLTAVEFRNLLIKATGLRLPVSLVFDHPTPAKLAVHLQNQLRGTAAESAPSAAAVTAEASVTEPIAIVGMACRFPGGVTSADDFWDLISSEQDAIGGFPTDRGWDLDTLYDPDPDHPGTCYTRNGGFLYDAGHFDAEFFGISPREALAMDPQQRLLLETAWETIEHAGINPHTLHGTPTGVFTGTNGQDYALRVHNAGQSTDGFALTGTAGSVISGRISYTFGFEGPAVSVDTACSSSLVALHLACQALRAGECSMALAGGVTVMSSPGAFVEFSRQRGLAADGHCKAFSAAADGTGWGEGVGMLLVERLSDAHRNGHRVLAVVRGSAVNQDGASNGLTAPNGPSQQRVIRQALANAGLSAGDVDAVEAHGTGTTLGDPIEAQALLATYGQDRAGEGPLWLGSVKSNVGHTQAAAGVAGVIKMVMALRHGLLPRTLHVDEPSPHVDWSAGAVQLLTETVPWPGGEGRLRRAGVSSFGVSGTNAHVILEEAPADDVPGGPPAGEGDAGSDDEAAAGSPGVWPWLVSAKSQPALRAQAQALHAHLTDHPGLDLADVGYTLAHARAVFDHRATLIAADRDTFLQALQALAAGEPHPAVIHSSAPGGTGTGEAAGKTAFICSGQGTQRPGMAHGLYHTHPVFAAALNDICTHLDPHLDHPLLPLLTQNDNDNEDAAALLQQTRYAQPALFAFQVALHRLLTDGYHITPHYYAGHSLGEITAAHLAGILTLTDATTLITQRATLMQTMPPGTMTTLHTTPHHITHHLTAHENDLAIAAINTPTSLVISGTPHTVQHITTLCQQQGIKTKTLPTNHAFHSPTPTPSSTNSTSTPKPSPTTHPTPPSSPPTPHPTNSSPPTTGPNKPATPSTTPPPPKPSTNTASPPTSNSDPTTPSPPSPTTTSPTPPPPPSPSPTPPPPPNPPPHQPRQNHHHLAPPPLHPPPQPTPHPHPPRPPHLPLPTPPLLARKHTARCRQRVSSRTRPHRTPPTRRHIGTGD</sequence>
<dbReference type="GO" id="GO:0004315">
    <property type="term" value="F:3-oxoacyl-[acyl-carrier-protein] synthase activity"/>
    <property type="evidence" value="ECO:0007669"/>
    <property type="project" value="InterPro"/>
</dbReference>
<name>A0A499V2P2_STRAX</name>
<feature type="compositionally biased region" description="Pro residues" evidence="7">
    <location>
        <begin position="934"/>
        <end position="951"/>
    </location>
</feature>
<organism evidence="10">
    <name type="scientific">Streptomyces avermitilis</name>
    <dbReference type="NCBI Taxonomy" id="33903"/>
    <lineage>
        <taxon>Bacteria</taxon>
        <taxon>Bacillati</taxon>
        <taxon>Actinomycetota</taxon>
        <taxon>Actinomycetes</taxon>
        <taxon>Kitasatosporales</taxon>
        <taxon>Streptomycetaceae</taxon>
        <taxon>Streptomyces</taxon>
    </lineage>
</organism>
<protein>
    <submittedName>
        <fullName evidence="10">Uncharacterized protein</fullName>
    </submittedName>
</protein>
<dbReference type="PROSITE" id="PS00606">
    <property type="entry name" value="KS3_1"/>
    <property type="match status" value="1"/>
</dbReference>
<evidence type="ECO:0000256" key="3">
    <source>
        <dbReference type="ARBA" id="ARBA00022679"/>
    </source>
</evidence>
<feature type="domain" description="Ketosynthase family 3 (KS3)" evidence="9">
    <location>
        <begin position="167"/>
        <end position="594"/>
    </location>
</feature>
<dbReference type="Pfam" id="PF00698">
    <property type="entry name" value="Acyl_transf_1"/>
    <property type="match status" value="1"/>
</dbReference>
<gene>
    <name evidence="10" type="ORF">SAVMC3_11630</name>
</gene>
<feature type="compositionally biased region" description="Low complexity" evidence="7">
    <location>
        <begin position="952"/>
        <end position="969"/>
    </location>
</feature>
<feature type="compositionally biased region" description="Pro residues" evidence="7">
    <location>
        <begin position="993"/>
        <end position="1026"/>
    </location>
</feature>
<reference evidence="10" key="1">
    <citation type="submission" date="2019-04" db="EMBL/GenBank/DDBJ databases">
        <title>Draft genome sequences of Streptomyces avermitilis MC3.</title>
        <authorList>
            <person name="Komaki H."/>
            <person name="Tamura T."/>
            <person name="Hosoyama A."/>
        </authorList>
    </citation>
    <scope>NUCLEOTIDE SEQUENCE</scope>
    <source>
        <strain evidence="10">MC3</strain>
    </source>
</reference>
<accession>A0A499V2P2</accession>
<dbReference type="FunFam" id="3.40.47.10:FF:000019">
    <property type="entry name" value="Polyketide synthase type I"/>
    <property type="match status" value="1"/>
</dbReference>
<evidence type="ECO:0000256" key="5">
    <source>
        <dbReference type="ARBA" id="ARBA00023268"/>
    </source>
</evidence>
<dbReference type="SUPFAM" id="SSF52151">
    <property type="entry name" value="FabD/lysophospholipase-like"/>
    <property type="match status" value="1"/>
</dbReference>
<dbReference type="PANTHER" id="PTHR43775">
    <property type="entry name" value="FATTY ACID SYNTHASE"/>
    <property type="match status" value="1"/>
</dbReference>
<feature type="region of interest" description="Disordered" evidence="7">
    <location>
        <begin position="595"/>
        <end position="620"/>
    </location>
</feature>
<keyword evidence="4" id="KW-0045">Antibiotic biosynthesis</keyword>
<dbReference type="GO" id="GO:0004312">
    <property type="term" value="F:fatty acid synthase activity"/>
    <property type="evidence" value="ECO:0007669"/>
    <property type="project" value="TreeGrafter"/>
</dbReference>
<evidence type="ECO:0000256" key="2">
    <source>
        <dbReference type="ARBA" id="ARBA00022553"/>
    </source>
</evidence>
<feature type="compositionally biased region" description="Pro residues" evidence="7">
    <location>
        <begin position="1035"/>
        <end position="1063"/>
    </location>
</feature>
<dbReference type="InterPro" id="IPR014030">
    <property type="entry name" value="Ketoacyl_synth_N"/>
</dbReference>
<dbReference type="SUPFAM" id="SSF47336">
    <property type="entry name" value="ACP-like"/>
    <property type="match status" value="1"/>
</dbReference>
<dbReference type="PROSITE" id="PS52004">
    <property type="entry name" value="KS3_2"/>
    <property type="match status" value="1"/>
</dbReference>
<dbReference type="SMART" id="SM00823">
    <property type="entry name" value="PKS_PP"/>
    <property type="match status" value="1"/>
</dbReference>
<dbReference type="PRINTS" id="PR01217">
    <property type="entry name" value="PRICHEXTENSN"/>
</dbReference>
<dbReference type="FunFam" id="1.10.1200.10:FF:000007">
    <property type="entry name" value="Probable polyketide synthase pks17"/>
    <property type="match status" value="1"/>
</dbReference>
<proteinExistence type="predicted"/>
<dbReference type="InterPro" id="IPR020841">
    <property type="entry name" value="PKS_Beta-ketoAc_synthase_dom"/>
</dbReference>
<evidence type="ECO:0000256" key="6">
    <source>
        <dbReference type="ARBA" id="ARBA00023315"/>
    </source>
</evidence>
<dbReference type="PANTHER" id="PTHR43775:SF51">
    <property type="entry name" value="INACTIVE PHENOLPHTHIOCEROL SYNTHESIS POLYKETIDE SYNTHASE TYPE I PKS1-RELATED"/>
    <property type="match status" value="1"/>
</dbReference>
<dbReference type="EMBL" id="AP019621">
    <property type="protein sequence ID" value="BBJ48534.1"/>
    <property type="molecule type" value="Genomic_DNA"/>
</dbReference>
<dbReference type="Pfam" id="PF16197">
    <property type="entry name" value="KAsynt_C_assoc"/>
    <property type="match status" value="1"/>
</dbReference>
<dbReference type="InterPro" id="IPR009081">
    <property type="entry name" value="PP-bd_ACP"/>
</dbReference>
<keyword evidence="5" id="KW-0511">Multifunctional enzyme</keyword>
<dbReference type="InterPro" id="IPR032821">
    <property type="entry name" value="PKS_assoc"/>
</dbReference>
<keyword evidence="3" id="KW-0808">Transferase</keyword>
<dbReference type="InterPro" id="IPR020806">
    <property type="entry name" value="PKS_PP-bd"/>
</dbReference>
<dbReference type="SUPFAM" id="SSF55048">
    <property type="entry name" value="Probable ACP-binding domain of malonyl-CoA ACP transacylase"/>
    <property type="match status" value="1"/>
</dbReference>
<dbReference type="InterPro" id="IPR018201">
    <property type="entry name" value="Ketoacyl_synth_AS"/>
</dbReference>
<feature type="domain" description="Carrier" evidence="8">
    <location>
        <begin position="71"/>
        <end position="146"/>
    </location>
</feature>
<evidence type="ECO:0000256" key="1">
    <source>
        <dbReference type="ARBA" id="ARBA00022450"/>
    </source>
</evidence>
<keyword evidence="2" id="KW-0597">Phosphoprotein</keyword>
<dbReference type="InterPro" id="IPR014043">
    <property type="entry name" value="Acyl_transferase_dom"/>
</dbReference>
<evidence type="ECO:0000256" key="4">
    <source>
        <dbReference type="ARBA" id="ARBA00023194"/>
    </source>
</evidence>
<dbReference type="InterPro" id="IPR050091">
    <property type="entry name" value="PKS_NRPS_Biosynth_Enz"/>
</dbReference>
<evidence type="ECO:0000313" key="10">
    <source>
        <dbReference type="EMBL" id="BBJ48534.1"/>
    </source>
</evidence>
<feature type="compositionally biased region" description="Low complexity" evidence="7">
    <location>
        <begin position="918"/>
        <end position="933"/>
    </location>
</feature>
<feature type="compositionally biased region" description="Low complexity" evidence="7">
    <location>
        <begin position="978"/>
        <end position="992"/>
    </location>
</feature>
<dbReference type="Gene3D" id="1.10.1200.10">
    <property type="entry name" value="ACP-like"/>
    <property type="match status" value="1"/>
</dbReference>
<dbReference type="Gene3D" id="3.30.70.3290">
    <property type="match status" value="1"/>
</dbReference>
<dbReference type="InterPro" id="IPR016039">
    <property type="entry name" value="Thiolase-like"/>
</dbReference>